<feature type="transmembrane region" description="Helical" evidence="8">
    <location>
        <begin position="214"/>
        <end position="235"/>
    </location>
</feature>
<dbReference type="Pfam" id="PF01032">
    <property type="entry name" value="FecCD"/>
    <property type="match status" value="1"/>
</dbReference>
<dbReference type="InterPro" id="IPR037294">
    <property type="entry name" value="ABC_BtuC-like"/>
</dbReference>
<dbReference type="PANTHER" id="PTHR30472">
    <property type="entry name" value="FERRIC ENTEROBACTIN TRANSPORT SYSTEM PERMEASE PROTEIN"/>
    <property type="match status" value="1"/>
</dbReference>
<feature type="transmembrane region" description="Helical" evidence="8">
    <location>
        <begin position="20"/>
        <end position="42"/>
    </location>
</feature>
<evidence type="ECO:0000256" key="5">
    <source>
        <dbReference type="ARBA" id="ARBA00022692"/>
    </source>
</evidence>
<organism evidence="9 10">
    <name type="scientific">Speluncibacter jeojiensis</name>
    <dbReference type="NCBI Taxonomy" id="2710754"/>
    <lineage>
        <taxon>Bacteria</taxon>
        <taxon>Bacillati</taxon>
        <taxon>Actinomycetota</taxon>
        <taxon>Actinomycetes</taxon>
        <taxon>Mycobacteriales</taxon>
        <taxon>Speluncibacteraceae</taxon>
        <taxon>Speluncibacter</taxon>
    </lineage>
</organism>
<keyword evidence="4" id="KW-1003">Cell membrane</keyword>
<comment type="subcellular location">
    <subcellularLocation>
        <location evidence="1">Cell membrane</location>
        <topology evidence="1">Multi-pass membrane protein</topology>
    </subcellularLocation>
</comment>
<dbReference type="EMBL" id="JANRHA010000006">
    <property type="protein sequence ID" value="MDG3015088.1"/>
    <property type="molecule type" value="Genomic_DNA"/>
</dbReference>
<sequence length="355" mass="35432">MSAPTAAPARARSRARVGWAGWFAVLAVALVLSCAAGVAIGSADLSLGTVVRSVAGRLGIGSGTDLLTTHIVVDLRLPRVLAAALVGAGLALCGTVLQSLTGNPLADPYLLGMSGAASFGAVLAITAGAGTIGALGLSAVSAGAFVAAVAGLLLVFLIATGRSGVLSPGRLILGGIAVGQFCAALTSAVVLLGDRELAQRVLQWTLGSVAGVRWSGLGPMLVVVAITAVVVAAHARVLDSFAFGERAAASLGTHVERSRWVLYGVASLCTAALVAQAGVIGFVGLVVPHAARMLVGPLHSRLLPVVALVGALLLVWADIAARTVMAGRELPISVVTAIVGVPVFVVLLRRRGARG</sequence>
<keyword evidence="7 8" id="KW-0472">Membrane</keyword>
<proteinExistence type="inferred from homology"/>
<feature type="transmembrane region" description="Helical" evidence="8">
    <location>
        <begin position="171"/>
        <end position="193"/>
    </location>
</feature>
<feature type="transmembrane region" description="Helical" evidence="8">
    <location>
        <begin position="330"/>
        <end position="348"/>
    </location>
</feature>
<gene>
    <name evidence="9" type="ORF">NVS88_11040</name>
</gene>
<keyword evidence="3" id="KW-0813">Transport</keyword>
<dbReference type="AlphaFoldDB" id="A0A9X4LZ87"/>
<dbReference type="CDD" id="cd06550">
    <property type="entry name" value="TM_ABC_iron-siderophores_like"/>
    <property type="match status" value="1"/>
</dbReference>
<dbReference type="GO" id="GO:0022857">
    <property type="term" value="F:transmembrane transporter activity"/>
    <property type="evidence" value="ECO:0007669"/>
    <property type="project" value="InterPro"/>
</dbReference>
<name>A0A9X4LZ87_9ACTN</name>
<comment type="similarity">
    <text evidence="2">Belongs to the binding-protein-dependent transport system permease family. FecCD subfamily.</text>
</comment>
<comment type="caution">
    <text evidence="9">The sequence shown here is derived from an EMBL/GenBank/DDBJ whole genome shotgun (WGS) entry which is preliminary data.</text>
</comment>
<evidence type="ECO:0000256" key="2">
    <source>
        <dbReference type="ARBA" id="ARBA00007935"/>
    </source>
</evidence>
<feature type="transmembrane region" description="Helical" evidence="8">
    <location>
        <begin position="54"/>
        <end position="73"/>
    </location>
</feature>
<dbReference type="PANTHER" id="PTHR30472:SF67">
    <property type="entry name" value="PERMEASE OF ABC TRANSPORTER-RELATED"/>
    <property type="match status" value="1"/>
</dbReference>
<keyword evidence="5 8" id="KW-0812">Transmembrane</keyword>
<feature type="transmembrane region" description="Helical" evidence="8">
    <location>
        <begin position="134"/>
        <end position="159"/>
    </location>
</feature>
<dbReference type="GO" id="GO:0005886">
    <property type="term" value="C:plasma membrane"/>
    <property type="evidence" value="ECO:0007669"/>
    <property type="project" value="UniProtKB-SubCell"/>
</dbReference>
<dbReference type="Proteomes" id="UP001152755">
    <property type="component" value="Unassembled WGS sequence"/>
</dbReference>
<protein>
    <submittedName>
        <fullName evidence="9">Iron ABC transporter permease</fullName>
    </submittedName>
</protein>
<evidence type="ECO:0000313" key="9">
    <source>
        <dbReference type="EMBL" id="MDG3015088.1"/>
    </source>
</evidence>
<evidence type="ECO:0000256" key="4">
    <source>
        <dbReference type="ARBA" id="ARBA00022475"/>
    </source>
</evidence>
<evidence type="ECO:0000256" key="7">
    <source>
        <dbReference type="ARBA" id="ARBA00023136"/>
    </source>
</evidence>
<evidence type="ECO:0000256" key="3">
    <source>
        <dbReference type="ARBA" id="ARBA00022448"/>
    </source>
</evidence>
<dbReference type="RefSeq" id="WP_332519897.1">
    <property type="nucleotide sequence ID" value="NZ_JANRHA010000006.1"/>
</dbReference>
<keyword evidence="6 8" id="KW-1133">Transmembrane helix</keyword>
<feature type="transmembrane region" description="Helical" evidence="8">
    <location>
        <begin position="260"/>
        <end position="290"/>
    </location>
</feature>
<dbReference type="Gene3D" id="1.10.3470.10">
    <property type="entry name" value="ABC transporter involved in vitamin B12 uptake, BtuC"/>
    <property type="match status" value="1"/>
</dbReference>
<dbReference type="FunFam" id="1.10.3470.10:FF:000001">
    <property type="entry name" value="Vitamin B12 ABC transporter permease BtuC"/>
    <property type="match status" value="1"/>
</dbReference>
<evidence type="ECO:0000313" key="10">
    <source>
        <dbReference type="Proteomes" id="UP001152755"/>
    </source>
</evidence>
<dbReference type="InterPro" id="IPR000522">
    <property type="entry name" value="ABC_transptr_permease_BtuC"/>
</dbReference>
<evidence type="ECO:0000256" key="6">
    <source>
        <dbReference type="ARBA" id="ARBA00022989"/>
    </source>
</evidence>
<dbReference type="SUPFAM" id="SSF81345">
    <property type="entry name" value="ABC transporter involved in vitamin B12 uptake, BtuC"/>
    <property type="match status" value="1"/>
</dbReference>
<feature type="transmembrane region" description="Helical" evidence="8">
    <location>
        <begin position="302"/>
        <end position="324"/>
    </location>
</feature>
<dbReference type="GO" id="GO:0033214">
    <property type="term" value="P:siderophore-iron import into cell"/>
    <property type="evidence" value="ECO:0007669"/>
    <property type="project" value="TreeGrafter"/>
</dbReference>
<keyword evidence="10" id="KW-1185">Reference proteome</keyword>
<feature type="transmembrane region" description="Helical" evidence="8">
    <location>
        <begin position="80"/>
        <end position="97"/>
    </location>
</feature>
<accession>A0A9X4LZ87</accession>
<evidence type="ECO:0000256" key="8">
    <source>
        <dbReference type="SAM" id="Phobius"/>
    </source>
</evidence>
<reference evidence="9" key="1">
    <citation type="submission" date="2022-08" db="EMBL/GenBank/DDBJ databases">
        <title>Genome analysis of Corynebacteriales strain.</title>
        <authorList>
            <person name="Lee S.D."/>
        </authorList>
    </citation>
    <scope>NUCLEOTIDE SEQUENCE</scope>
    <source>
        <strain evidence="9">D3-21</strain>
    </source>
</reference>
<evidence type="ECO:0000256" key="1">
    <source>
        <dbReference type="ARBA" id="ARBA00004651"/>
    </source>
</evidence>